<protein>
    <submittedName>
        <fullName evidence="1">Uncharacterized protein</fullName>
    </submittedName>
</protein>
<evidence type="ECO:0000313" key="2">
    <source>
        <dbReference type="Proteomes" id="UP000240357"/>
    </source>
</evidence>
<keyword evidence="2" id="KW-1185">Reference proteome</keyword>
<name>A0A2T2YLD5_9BACT</name>
<proteinExistence type="predicted"/>
<dbReference type="Proteomes" id="UP000240357">
    <property type="component" value="Unassembled WGS sequence"/>
</dbReference>
<reference evidence="1 2" key="1">
    <citation type="submission" date="2018-03" db="EMBL/GenBank/DDBJ databases">
        <title>Adhaeribacter sp. HMF7605 Genome sequencing and assembly.</title>
        <authorList>
            <person name="Kang H."/>
            <person name="Kang J."/>
            <person name="Cha I."/>
            <person name="Kim H."/>
            <person name="Joh K."/>
        </authorList>
    </citation>
    <scope>NUCLEOTIDE SEQUENCE [LARGE SCALE GENOMIC DNA]</scope>
    <source>
        <strain evidence="1 2">HMF7605</strain>
    </source>
</reference>
<sequence>MKNLIFILLIAFGLFLALFFYRKYALTQTELTLANQRILDRDRLIYNNQKRLDTLKSNNASTSRSSEKSIASSNLSALSTDDLTRLQEKGLTSPETNLREDLISKQNMLLPKGSLGGTMAIQQVKVLNDRYVLAYFEDGHNGGYLLLRFSIEPDKRINWKVLDYYRL</sequence>
<accession>A0A2T2YLD5</accession>
<gene>
    <name evidence="1" type="ORF">AHMF7605_23960</name>
</gene>
<evidence type="ECO:0000313" key="1">
    <source>
        <dbReference type="EMBL" id="PSR56333.1"/>
    </source>
</evidence>
<dbReference type="RefSeq" id="WP_106932511.1">
    <property type="nucleotide sequence ID" value="NZ_PYFT01000001.1"/>
</dbReference>
<comment type="caution">
    <text evidence="1">The sequence shown here is derived from an EMBL/GenBank/DDBJ whole genome shotgun (WGS) entry which is preliminary data.</text>
</comment>
<dbReference type="AlphaFoldDB" id="A0A2T2YLD5"/>
<organism evidence="1 2">
    <name type="scientific">Adhaeribacter arboris</name>
    <dbReference type="NCBI Taxonomy" id="2072846"/>
    <lineage>
        <taxon>Bacteria</taxon>
        <taxon>Pseudomonadati</taxon>
        <taxon>Bacteroidota</taxon>
        <taxon>Cytophagia</taxon>
        <taxon>Cytophagales</taxon>
        <taxon>Hymenobacteraceae</taxon>
        <taxon>Adhaeribacter</taxon>
    </lineage>
</organism>
<dbReference type="EMBL" id="PYFT01000001">
    <property type="protein sequence ID" value="PSR56333.1"/>
    <property type="molecule type" value="Genomic_DNA"/>
</dbReference>
<dbReference type="OrthoDB" id="852102at2"/>